<dbReference type="SUPFAM" id="SSF55073">
    <property type="entry name" value="Nucleotide cyclase"/>
    <property type="match status" value="2"/>
</dbReference>
<dbReference type="InterPro" id="IPR050706">
    <property type="entry name" value="Cyclic-di-GMP_PDE-like"/>
</dbReference>
<dbReference type="GO" id="GO:0071111">
    <property type="term" value="F:cyclic-guanylate-specific phosphodiesterase activity"/>
    <property type="evidence" value="ECO:0007669"/>
    <property type="project" value="InterPro"/>
</dbReference>
<dbReference type="Pfam" id="PF13426">
    <property type="entry name" value="PAS_9"/>
    <property type="match status" value="2"/>
</dbReference>
<dbReference type="EMBL" id="JALBUR010000003">
    <property type="protein sequence ID" value="MDX8418919.1"/>
    <property type="molecule type" value="Genomic_DNA"/>
</dbReference>
<dbReference type="SMART" id="SM00052">
    <property type="entry name" value="EAL"/>
    <property type="match status" value="1"/>
</dbReference>
<evidence type="ECO:0000259" key="2">
    <source>
        <dbReference type="PROSITE" id="PS50887"/>
    </source>
</evidence>
<evidence type="ECO:0000313" key="4">
    <source>
        <dbReference type="Proteomes" id="UP001286174"/>
    </source>
</evidence>
<dbReference type="InterPro" id="IPR029787">
    <property type="entry name" value="Nucleotide_cyclase"/>
</dbReference>
<dbReference type="Gene3D" id="3.30.450.20">
    <property type="entry name" value="PAS domain"/>
    <property type="match status" value="1"/>
</dbReference>
<dbReference type="SMART" id="SM00267">
    <property type="entry name" value="GGDEF"/>
    <property type="match status" value="2"/>
</dbReference>
<dbReference type="CDD" id="cd01949">
    <property type="entry name" value="GGDEF"/>
    <property type="match status" value="1"/>
</dbReference>
<gene>
    <name evidence="3" type="ORF">MOZ60_02290</name>
</gene>
<dbReference type="Pfam" id="PF00990">
    <property type="entry name" value="GGDEF"/>
    <property type="match status" value="2"/>
</dbReference>
<dbReference type="PROSITE" id="PS50883">
    <property type="entry name" value="EAL"/>
    <property type="match status" value="1"/>
</dbReference>
<dbReference type="InterPro" id="IPR001633">
    <property type="entry name" value="EAL_dom"/>
</dbReference>
<accession>A0AB35U710</accession>
<evidence type="ECO:0000259" key="1">
    <source>
        <dbReference type="PROSITE" id="PS50883"/>
    </source>
</evidence>
<dbReference type="InterPro" id="IPR035965">
    <property type="entry name" value="PAS-like_dom_sf"/>
</dbReference>
<dbReference type="InterPro" id="IPR035919">
    <property type="entry name" value="EAL_sf"/>
</dbReference>
<dbReference type="Gene3D" id="3.30.70.270">
    <property type="match status" value="3"/>
</dbReference>
<feature type="domain" description="EAL" evidence="1">
    <location>
        <begin position="289"/>
        <end position="541"/>
    </location>
</feature>
<dbReference type="PANTHER" id="PTHR33121:SF70">
    <property type="entry name" value="SIGNALING PROTEIN YKOW"/>
    <property type="match status" value="1"/>
</dbReference>
<feature type="domain" description="GGDEF" evidence="2">
    <location>
        <begin position="1429"/>
        <end position="1555"/>
    </location>
</feature>
<feature type="domain" description="GGDEF" evidence="2">
    <location>
        <begin position="154"/>
        <end position="280"/>
    </location>
</feature>
<proteinExistence type="predicted"/>
<organism evidence="3 4">
    <name type="scientific">Grylomicrobium aquisgranensis</name>
    <dbReference type="NCBI Taxonomy" id="2926318"/>
    <lineage>
        <taxon>Bacteria</taxon>
        <taxon>Bacillati</taxon>
        <taxon>Bacillota</taxon>
        <taxon>Erysipelotrichia</taxon>
        <taxon>Erysipelotrichales</taxon>
        <taxon>Erysipelotrichaceae</taxon>
        <taxon>Grylomicrobium</taxon>
    </lineage>
</organism>
<dbReference type="SUPFAM" id="SSF141868">
    <property type="entry name" value="EAL domain-like"/>
    <property type="match status" value="1"/>
</dbReference>
<dbReference type="InterPro" id="IPR000160">
    <property type="entry name" value="GGDEF_dom"/>
</dbReference>
<dbReference type="RefSeq" id="WP_370595493.1">
    <property type="nucleotide sequence ID" value="NZ_JALBUR010000003.1"/>
</dbReference>
<dbReference type="SUPFAM" id="SSF55785">
    <property type="entry name" value="PYP-like sensor domain (PAS domain)"/>
    <property type="match status" value="1"/>
</dbReference>
<dbReference type="Pfam" id="PF00563">
    <property type="entry name" value="EAL"/>
    <property type="match status" value="1"/>
</dbReference>
<evidence type="ECO:0000313" key="3">
    <source>
        <dbReference type="EMBL" id="MDX8418919.1"/>
    </source>
</evidence>
<reference evidence="3 4" key="1">
    <citation type="submission" date="2022-03" db="EMBL/GenBank/DDBJ databases">
        <title>Novel taxa within the pig intestine.</title>
        <authorList>
            <person name="Wylensek D."/>
            <person name="Bishof K."/>
            <person name="Afrizal A."/>
            <person name="Clavel T."/>
        </authorList>
    </citation>
    <scope>NUCLEOTIDE SEQUENCE [LARGE SCALE GENOMIC DNA]</scope>
    <source>
        <strain evidence="3 4">CLA-KB-P133</strain>
    </source>
</reference>
<dbReference type="InterPro" id="IPR043128">
    <property type="entry name" value="Rev_trsase/Diguanyl_cyclase"/>
</dbReference>
<dbReference type="Proteomes" id="UP001286174">
    <property type="component" value="Unassembled WGS sequence"/>
</dbReference>
<name>A0AB35U710_9FIRM</name>
<keyword evidence="4" id="KW-1185">Reference proteome</keyword>
<sequence length="1559" mass="176055">MNELSAFHQFYDDMIHGICIVRTDGTDAIVYANKRMLAMYDCQTEKEFLALAEGHVQGLFFEGDDQLDWKAFLTTGGHAHVTYQTLQKYMRSAECAFRPVTFGSQTYILVQMMNLEVALQAHNVDDLTGFPAVSRFYQQALELARKKLEDGSFTQMCPVRFNIANFRGFNREYGIDAGDRCLGYVAAQLKRVFPDGLFSRADADNFVALLPRKDLQDKIDEVCTAVNHYLGQRSFAMKAGIVVFDSDAPSDVIRHSFDMAKIACDSIKNDGEHSWAVFRKEMERQLEMSRFVLDHFDQALEKGYIKVYYQPVIRTFSGRMCSAEALARWEDPQLGMISPEIFVPVLEHARRIGRLDQYMIEHTVQSLHDMLASGRAAVPVSLNLSQLDFDLIQPLKCLNEACAKYQVPHHYFHVEITERVLAENQQHMASIIRGFHEDGYEVWLDDFGSAYSSLKSLNRFSFNLIKLDMDFFRSFDARSRDIITSIVSMAKRLGIHTLAEGVETQEHLDFLKEIGCERIQGYYYSAPVPLLSLGDVLARKMVTLETGLEASVYSRAGLQDIIDNDPSALFLCENGTVRMLAGNAAFRQELKEIGISISDAQNGTLLAGNHTSKQRVMQYLKSVFSGPEEPYLFVDNGHYLRLQAEFVSGVSGFWVFRASLLNLSLEDQMAGSRQERYLMQTGPLFDGMYLMDLQKNEIRVIQCVHPRVSVGQVFPDIAESFASFSNELVYLDDQERFLKFISAARLEAALSASQSGYIQDVFRIRREDGNYRWTMFSVVNADDPAGRKLLLCEQKVFFELEQGPQQQPLFVSSLHPAWTQDQEVLHQYIRDAGLLNAFYRFGGIPLFWKDTEGRFLDVNQEMLDVLGLKQRHDVIGRTAEELGVFVDAGMISEREHRVLSHGETVHFSALTVCDGISRTVPVCVFPWYYDSYIGGTAGVVLKDEAEKEQSFLKDAATGFLNDYGALLTGNALDRALRSNEADYTAILLSLRGFDHLIRVFGKEFSRRVLKAIAGVIRQSSLDARAICAYLNQGRILLLGVQEIAAGLIISAQTILERIQQLNEVDGVECHFTVDLSIASGSEADSFTGLLGLLHQRCGQSMSAQLNQTEKHQGITFPLAALDDAQERICLIDRENEELVYLNKAMRRDLNLPADYDPAGSRCYEILQGRNTPCEHCMLNTLAENTMTSRRIFFRNASEAYNTRDLLVQWKGRSLRMSICFPDDDGRSAQVSRMLHDEIWASEAIASGMGEKNTSAGIQKTVDEIGKNLQAEHLLVFEERADGTVCCTYEWCAADSPALKNELQSVLMSRLVPLYRMLETNKVVMIADYPSFFQEHPDFWLPGYEIRNVISGHLVNAGGSVGFTLVLNAYEENFHQAGYILSTLTDFLSVMIQNRNNISEALSHSLRDPMTGVLNRAGLAKYLSTRKRQETAAFISGDINGLKEENDRHGHLSGDHLICSISDILVSFADKDHVIRMGGDEFLMIKEGMDDAGARDLIQRIKNTCQTEGYSIALGYTIHSGSISNMDDIVRKADRAMYEDKGHYYHRRRSDSPFDRRKHE</sequence>
<dbReference type="Gene3D" id="3.20.20.450">
    <property type="entry name" value="EAL domain"/>
    <property type="match status" value="1"/>
</dbReference>
<dbReference type="PROSITE" id="PS50887">
    <property type="entry name" value="GGDEF"/>
    <property type="match status" value="2"/>
</dbReference>
<dbReference type="CDD" id="cd01948">
    <property type="entry name" value="EAL"/>
    <property type="match status" value="1"/>
</dbReference>
<dbReference type="NCBIfam" id="TIGR00254">
    <property type="entry name" value="GGDEF"/>
    <property type="match status" value="1"/>
</dbReference>
<dbReference type="PANTHER" id="PTHR33121">
    <property type="entry name" value="CYCLIC DI-GMP PHOSPHODIESTERASE PDEF"/>
    <property type="match status" value="1"/>
</dbReference>
<dbReference type="InterPro" id="IPR000014">
    <property type="entry name" value="PAS"/>
</dbReference>
<protein>
    <submittedName>
        <fullName evidence="3">EAL domain-containing protein</fullName>
    </submittedName>
</protein>
<comment type="caution">
    <text evidence="3">The sequence shown here is derived from an EMBL/GenBank/DDBJ whole genome shotgun (WGS) entry which is preliminary data.</text>
</comment>